<evidence type="ECO:0000313" key="2">
    <source>
        <dbReference type="EMBL" id="KAJ9582259.1"/>
    </source>
</evidence>
<dbReference type="EMBL" id="JASPKZ010007815">
    <property type="protein sequence ID" value="KAJ9582259.1"/>
    <property type="molecule type" value="Genomic_DNA"/>
</dbReference>
<accession>A0AAD7ZK76</accession>
<dbReference type="Pfam" id="PF08568">
    <property type="entry name" value="Kinetochor_Ybp2"/>
    <property type="match status" value="1"/>
</dbReference>
<dbReference type="PANTHER" id="PTHR15430:SF1">
    <property type="entry name" value="GLOMULIN"/>
    <property type="match status" value="1"/>
</dbReference>
<keyword evidence="1" id="KW-0175">Coiled coil</keyword>
<comment type="caution">
    <text evidence="2">The sequence shown here is derived from an EMBL/GenBank/DDBJ whole genome shotgun (WGS) entry which is preliminary data.</text>
</comment>
<gene>
    <name evidence="2" type="ORF">L9F63_003388</name>
</gene>
<proteinExistence type="predicted"/>
<reference evidence="2" key="1">
    <citation type="journal article" date="2023" name="IScience">
        <title>Live-bearing cockroach genome reveals convergent evolutionary mechanisms linked to viviparity in insects and beyond.</title>
        <authorList>
            <person name="Fouks B."/>
            <person name="Harrison M.C."/>
            <person name="Mikhailova A.A."/>
            <person name="Marchal E."/>
            <person name="English S."/>
            <person name="Carruthers M."/>
            <person name="Jennings E.C."/>
            <person name="Chiamaka E.L."/>
            <person name="Frigard R.A."/>
            <person name="Pippel M."/>
            <person name="Attardo G.M."/>
            <person name="Benoit J.B."/>
            <person name="Bornberg-Bauer E."/>
            <person name="Tobe S.S."/>
        </authorList>
    </citation>
    <scope>NUCLEOTIDE SEQUENCE</scope>
    <source>
        <strain evidence="2">Stay&amp;Tobe</strain>
    </source>
</reference>
<evidence type="ECO:0008006" key="4">
    <source>
        <dbReference type="Google" id="ProtNLM"/>
    </source>
</evidence>
<feature type="coiled-coil region" evidence="1">
    <location>
        <begin position="504"/>
        <end position="531"/>
    </location>
</feature>
<dbReference type="PANTHER" id="PTHR15430">
    <property type="entry name" value="GLOMULIN"/>
    <property type="match status" value="1"/>
</dbReference>
<dbReference type="GO" id="GO:0005737">
    <property type="term" value="C:cytoplasm"/>
    <property type="evidence" value="ECO:0007669"/>
    <property type="project" value="TreeGrafter"/>
</dbReference>
<sequence>MSMDLCNELITLLNSHISENNISDALSIINSSKYENYIKDRSWDLIPAISKHLEEIEDNSLDTFHCCQSLLEEIAHKANAEEALLEFLEEAESVENDIKFLALLKPLEIVLFRLPKRRGHSLEWCLSMIQTHVSSLPYPENYKLEGSERKLMDSDPSVVRINNVYEGVVNFYEPFIKELSCKKVLQDCRTEIQKDVLVSYIFRMLERPIAVLDLYHDGKSCSSVTYVIEKLLSFIVDIVCDPMVFLQYTEVRENLEEKDKKSTMSEENGSDIFNSEEKLPNLSVAVFYYLILSEKLCINKIPHIYSPVYLYQRCLFLVVILLENVEELLIHKGLLFAKEILSQISDGSLNYLLLDSPVNVKFVKSLTKVMVYCEVEEMRKSAILIFQSYLRKFDVKGQYLLMSNLPKVINHSGILGYLIMQLKDMIVNTFNDRLTLFSGKRLYDLIKKYCYLEHGAESDLVENADQIVSSLNLIRFLILRDKENKTGIWDRIGNIQISFLDCLREGIKLSRAHYELKLKDLKEEIRSGKIRNGENSEVNIIVGGQVLPNLPHENKEAVIYSALNVFDLMESLLSRINECIESQYC</sequence>
<organism evidence="2 3">
    <name type="scientific">Diploptera punctata</name>
    <name type="common">Pacific beetle cockroach</name>
    <dbReference type="NCBI Taxonomy" id="6984"/>
    <lineage>
        <taxon>Eukaryota</taxon>
        <taxon>Metazoa</taxon>
        <taxon>Ecdysozoa</taxon>
        <taxon>Arthropoda</taxon>
        <taxon>Hexapoda</taxon>
        <taxon>Insecta</taxon>
        <taxon>Pterygota</taxon>
        <taxon>Neoptera</taxon>
        <taxon>Polyneoptera</taxon>
        <taxon>Dictyoptera</taxon>
        <taxon>Blattodea</taxon>
        <taxon>Blaberoidea</taxon>
        <taxon>Blaberidae</taxon>
        <taxon>Diplopterinae</taxon>
        <taxon>Diploptera</taxon>
    </lineage>
</organism>
<dbReference type="Proteomes" id="UP001233999">
    <property type="component" value="Unassembled WGS sequence"/>
</dbReference>
<keyword evidence="3" id="KW-1185">Reference proteome</keyword>
<dbReference type="AlphaFoldDB" id="A0AAD7ZK76"/>
<evidence type="ECO:0000256" key="1">
    <source>
        <dbReference type="SAM" id="Coils"/>
    </source>
</evidence>
<dbReference type="GO" id="GO:0055105">
    <property type="term" value="F:ubiquitin-protein transferase inhibitor activity"/>
    <property type="evidence" value="ECO:0007669"/>
    <property type="project" value="TreeGrafter"/>
</dbReference>
<dbReference type="InterPro" id="IPR019516">
    <property type="entry name" value="Glomulin/ALF4"/>
</dbReference>
<protein>
    <recommendedName>
        <fullName evidence="4">Glomulin</fullName>
    </recommendedName>
</protein>
<reference evidence="2" key="2">
    <citation type="submission" date="2023-05" db="EMBL/GenBank/DDBJ databases">
        <authorList>
            <person name="Fouks B."/>
        </authorList>
    </citation>
    <scope>NUCLEOTIDE SEQUENCE</scope>
    <source>
        <strain evidence="2">Stay&amp;Tobe</strain>
        <tissue evidence="2">Testes</tissue>
    </source>
</reference>
<name>A0AAD7ZK76_DIPPU</name>
<dbReference type="InterPro" id="IPR013877">
    <property type="entry name" value="YAP-bd/ALF4/Glomulin"/>
</dbReference>
<evidence type="ECO:0000313" key="3">
    <source>
        <dbReference type="Proteomes" id="UP001233999"/>
    </source>
</evidence>